<evidence type="ECO:0000313" key="7">
    <source>
        <dbReference type="EMBL" id="AYO42864.1"/>
    </source>
</evidence>
<accession>A0A3G2S4C4</accession>
<organism evidence="7 8">
    <name type="scientific">Malassezia restricta (strain ATCC 96810 / NBRC 103918 / CBS 7877)</name>
    <name type="common">Seborrheic dermatitis infection agent</name>
    <dbReference type="NCBI Taxonomy" id="425264"/>
    <lineage>
        <taxon>Eukaryota</taxon>
        <taxon>Fungi</taxon>
        <taxon>Dikarya</taxon>
        <taxon>Basidiomycota</taxon>
        <taxon>Ustilaginomycotina</taxon>
        <taxon>Malasseziomycetes</taxon>
        <taxon>Malasseziales</taxon>
        <taxon>Malasseziaceae</taxon>
        <taxon>Malassezia</taxon>
    </lineage>
</organism>
<dbReference type="Proteomes" id="UP000269793">
    <property type="component" value="Chromosome III"/>
</dbReference>
<dbReference type="SUPFAM" id="SSF159245">
    <property type="entry name" value="AttH-like"/>
    <property type="match status" value="1"/>
</dbReference>
<dbReference type="GO" id="GO:0005737">
    <property type="term" value="C:cytoplasm"/>
    <property type="evidence" value="ECO:0007669"/>
    <property type="project" value="UniProtKB-SubCell"/>
</dbReference>
<dbReference type="EMBL" id="CP033150">
    <property type="protein sequence ID" value="AYO42864.1"/>
    <property type="molecule type" value="Genomic_DNA"/>
</dbReference>
<evidence type="ECO:0000256" key="2">
    <source>
        <dbReference type="ARBA" id="ARBA00009069"/>
    </source>
</evidence>
<proteinExistence type="inferred from homology"/>
<evidence type="ECO:0000259" key="5">
    <source>
        <dbReference type="Pfam" id="PF08622"/>
    </source>
</evidence>
<evidence type="ECO:0000259" key="6">
    <source>
        <dbReference type="Pfam" id="PF17187"/>
    </source>
</evidence>
<gene>
    <name evidence="7" type="primary">SVF1</name>
    <name evidence="7" type="ORF">DNF11_1914</name>
</gene>
<dbReference type="OrthoDB" id="2590239at2759"/>
<dbReference type="AlphaFoldDB" id="A0A3G2S4C4"/>
<feature type="domain" description="Svf1-like N-terminal" evidence="5">
    <location>
        <begin position="59"/>
        <end position="226"/>
    </location>
</feature>
<evidence type="ECO:0000256" key="3">
    <source>
        <dbReference type="ARBA" id="ARBA00022490"/>
    </source>
</evidence>
<name>A0A3G2S4C4_MALR7</name>
<dbReference type="InterPro" id="IPR013931">
    <property type="entry name" value="Svf1-like_N"/>
</dbReference>
<dbReference type="PANTHER" id="PTHR47107">
    <property type="entry name" value="SVF1-LIKE PROTEIN YDR222W-RELATED"/>
    <property type="match status" value="1"/>
</dbReference>
<dbReference type="Pfam" id="PF17187">
    <property type="entry name" value="Svf1_C"/>
    <property type="match status" value="1"/>
</dbReference>
<keyword evidence="3" id="KW-0963">Cytoplasm</keyword>
<feature type="region of interest" description="Disordered" evidence="4">
    <location>
        <begin position="1"/>
        <end position="22"/>
    </location>
</feature>
<keyword evidence="8" id="KW-1185">Reference proteome</keyword>
<sequence>MSGWGSWLTGSQPADAKPADGACPKENFFPVTDKYDQTQLLGELAPTDLHWTCPSGLSTETSTWYTTLQNGAFFMNQIIYSPVGLFQPQVQMTFRYYDPNTGENVWKSKNVDSFQVLPNNKHSCKSSAFTIDFKDESNGSQSYNVSATLDNDVQLMYSMTRPSEAKGWKLGQGPKGGFSYFGENENSPDGYVVHRFWPYTKTSGMLVINGRAMEANGQGMFVQAIQGMRPNLVATRWNFGNFQSKENHGTSAIVMEFTTTSGYGKVDASSQTRVPQTVTIGSVVCGGKLVSVVGATRASNASEVPATRVQHESCARDELTGYDVPQVMKFVLQGPAVVGVDKPSADTVVQASMEVSLGSPSATKGLIEKVDVLAEIPYMVRKLVNYVAGAKPYIYQTLNPTQLKLELPESVAQAIGTDSSIEVPGVLFEEHTFISE</sequence>
<evidence type="ECO:0000313" key="8">
    <source>
        <dbReference type="Proteomes" id="UP000269793"/>
    </source>
</evidence>
<dbReference type="Pfam" id="PF08622">
    <property type="entry name" value="Svf1"/>
    <property type="match status" value="1"/>
</dbReference>
<feature type="domain" description="Svf1-like C-terminal" evidence="6">
    <location>
        <begin position="228"/>
        <end position="435"/>
    </location>
</feature>
<comment type="similarity">
    <text evidence="2">Belongs to the SVF1 family.</text>
</comment>
<dbReference type="VEuPathDB" id="FungiDB:DNF11_1914"/>
<dbReference type="InterPro" id="IPR051385">
    <property type="entry name" value="Ceramide-binding_SVF1"/>
</dbReference>
<comment type="subcellular location">
    <subcellularLocation>
        <location evidence="1">Cytoplasm</location>
    </subcellularLocation>
</comment>
<evidence type="ECO:0000256" key="1">
    <source>
        <dbReference type="ARBA" id="ARBA00004496"/>
    </source>
</evidence>
<dbReference type="InterPro" id="IPR033394">
    <property type="entry name" value="Svf1-like_C"/>
</dbReference>
<protein>
    <submittedName>
        <fullName evidence="7">Survival factor 1</fullName>
    </submittedName>
</protein>
<dbReference type="PANTHER" id="PTHR47107:SF1">
    <property type="entry name" value="CERAMIDE-BINDING PROTEIN SVF1-RELATED"/>
    <property type="match status" value="1"/>
</dbReference>
<dbReference type="GO" id="GO:0006979">
    <property type="term" value="P:response to oxidative stress"/>
    <property type="evidence" value="ECO:0007669"/>
    <property type="project" value="InterPro"/>
</dbReference>
<evidence type="ECO:0000256" key="4">
    <source>
        <dbReference type="SAM" id="MobiDB-lite"/>
    </source>
</evidence>
<reference evidence="7 8" key="1">
    <citation type="submission" date="2018-10" db="EMBL/GenBank/DDBJ databases">
        <title>Complete genome sequence of Malassezia restricta CBS 7877.</title>
        <authorList>
            <person name="Morand S.C."/>
            <person name="Bertignac M."/>
            <person name="Iltis A."/>
            <person name="Kolder I."/>
            <person name="Pirovano W."/>
            <person name="Jourdain R."/>
            <person name="Clavaud C."/>
        </authorList>
    </citation>
    <scope>NUCLEOTIDE SEQUENCE [LARGE SCALE GENOMIC DNA]</scope>
    <source>
        <strain evidence="7 8">CBS 7877</strain>
    </source>
</reference>
<dbReference type="STRING" id="425264.A0A3G2S4C4"/>